<dbReference type="Proteomes" id="UP001195914">
    <property type="component" value="Unassembled WGS sequence"/>
</dbReference>
<dbReference type="AlphaFoldDB" id="A0AAD9G786"/>
<evidence type="ECO:0000256" key="1">
    <source>
        <dbReference type="ARBA" id="ARBA00010996"/>
    </source>
</evidence>
<dbReference type="InterPro" id="IPR003782">
    <property type="entry name" value="SCO1/SenC"/>
</dbReference>
<dbReference type="CDD" id="cd02968">
    <property type="entry name" value="SCO"/>
    <property type="match status" value="1"/>
</dbReference>
<feature type="binding site" evidence="2">
    <location>
        <position position="200"/>
    </location>
    <ligand>
        <name>Cu cation</name>
        <dbReference type="ChEBI" id="CHEBI:23378"/>
    </ligand>
</feature>
<dbReference type="GO" id="GO:0005739">
    <property type="term" value="C:mitochondrion"/>
    <property type="evidence" value="ECO:0007669"/>
    <property type="project" value="GOC"/>
</dbReference>
<keyword evidence="6" id="KW-1185">Reference proteome</keyword>
<feature type="transmembrane region" description="Helical" evidence="4">
    <location>
        <begin position="38"/>
        <end position="56"/>
    </location>
</feature>
<comment type="similarity">
    <text evidence="1">Belongs to the SCO1/2 family.</text>
</comment>
<dbReference type="Pfam" id="PF02630">
    <property type="entry name" value="SCO1-SenC"/>
    <property type="match status" value="1"/>
</dbReference>
<evidence type="ECO:0000313" key="5">
    <source>
        <dbReference type="EMBL" id="KAK1933116.1"/>
    </source>
</evidence>
<dbReference type="PANTHER" id="PTHR12151:SF5">
    <property type="entry name" value="AT19154P"/>
    <property type="match status" value="1"/>
</dbReference>
<dbReference type="Gene3D" id="3.40.30.10">
    <property type="entry name" value="Glutaredoxin"/>
    <property type="match status" value="1"/>
</dbReference>
<dbReference type="FunFam" id="3.40.30.10:FF:000013">
    <property type="entry name" value="Blast:Protein SCO1 homolog, mitochondrial"/>
    <property type="match status" value="1"/>
</dbReference>
<dbReference type="InterPro" id="IPR036249">
    <property type="entry name" value="Thioredoxin-like_sf"/>
</dbReference>
<reference evidence="5" key="1">
    <citation type="journal article" date="2014" name="Nucleic Acids Res.">
        <title>The evolutionary dynamics of variant antigen genes in Babesia reveal a history of genomic innovation underlying host-parasite interaction.</title>
        <authorList>
            <person name="Jackson A.P."/>
            <person name="Otto T.D."/>
            <person name="Darby A."/>
            <person name="Ramaprasad A."/>
            <person name="Xia D."/>
            <person name="Echaide I.E."/>
            <person name="Farber M."/>
            <person name="Gahlot S."/>
            <person name="Gamble J."/>
            <person name="Gupta D."/>
            <person name="Gupta Y."/>
            <person name="Jackson L."/>
            <person name="Malandrin L."/>
            <person name="Malas T.B."/>
            <person name="Moussa E."/>
            <person name="Nair M."/>
            <person name="Reid A.J."/>
            <person name="Sanders M."/>
            <person name="Sharma J."/>
            <person name="Tracey A."/>
            <person name="Quail M.A."/>
            <person name="Weir W."/>
            <person name="Wastling J.M."/>
            <person name="Hall N."/>
            <person name="Willadsen P."/>
            <person name="Lingelbach K."/>
            <person name="Shiels B."/>
            <person name="Tait A."/>
            <person name="Berriman M."/>
            <person name="Allred D.R."/>
            <person name="Pain A."/>
        </authorList>
    </citation>
    <scope>NUCLEOTIDE SEQUENCE</scope>
    <source>
        <strain evidence="5">1802A</strain>
    </source>
</reference>
<keyword evidence="2" id="KW-0479">Metal-binding</keyword>
<dbReference type="GO" id="GO:0033617">
    <property type="term" value="P:mitochondrial respiratory chain complex IV assembly"/>
    <property type="evidence" value="ECO:0007669"/>
    <property type="project" value="TreeGrafter"/>
</dbReference>
<proteinExistence type="inferred from homology"/>
<feature type="binding site" evidence="2">
    <location>
        <position position="110"/>
    </location>
    <ligand>
        <name>Cu cation</name>
        <dbReference type="ChEBI" id="CHEBI:23378"/>
    </ligand>
</feature>
<keyword evidence="4" id="KW-0472">Membrane</keyword>
<feature type="disulfide bond" description="Redox-active" evidence="3">
    <location>
        <begin position="110"/>
        <end position="114"/>
    </location>
</feature>
<evidence type="ECO:0000256" key="4">
    <source>
        <dbReference type="SAM" id="Phobius"/>
    </source>
</evidence>
<protein>
    <submittedName>
        <fullName evidence="5">SCO1/SenC family protein</fullName>
    </submittedName>
</protein>
<name>A0AAD9G786_BABDI</name>
<accession>A0AAD9G786</accession>
<dbReference type="EMBL" id="JAHBMH010000073">
    <property type="protein sequence ID" value="KAK1933116.1"/>
    <property type="molecule type" value="Genomic_DNA"/>
</dbReference>
<sequence length="241" mass="27458">MIRLVSHRRLLAAFQRNCGRSFSGQRTTPPARGILKNVGLNLVVCGCTALGVYALIESRGRRQRAIVQEERYGKPQLGGPFTLVDQSGKERSLSDFRGKFVLIYFGFVNCPDICPAEMDKQTQVMSMLDKRFGPVVQPLFITVDPKRDTVDKIAAYKKDYHPRLVAFTGTDSMIRDVAKKFRVYYNQGIKATDEDYLIDHSIIHYLLDENGEFLEFYGKNMSAKEIADDIGKIIQKRKLKH</sequence>
<comment type="caution">
    <text evidence="5">The sequence shown here is derived from an EMBL/GenBank/DDBJ whole genome shotgun (WGS) entry which is preliminary data.</text>
</comment>
<dbReference type="PANTHER" id="PTHR12151">
    <property type="entry name" value="ELECTRON TRANSPORT PROTIN SCO1/SENC FAMILY MEMBER"/>
    <property type="match status" value="1"/>
</dbReference>
<evidence type="ECO:0000256" key="2">
    <source>
        <dbReference type="PIRSR" id="PIRSR603782-1"/>
    </source>
</evidence>
<gene>
    <name evidence="5" type="ORF">X943_002235</name>
</gene>
<keyword evidence="4" id="KW-1133">Transmembrane helix</keyword>
<feature type="binding site" evidence="2">
    <location>
        <position position="114"/>
    </location>
    <ligand>
        <name>Cu cation</name>
        <dbReference type="ChEBI" id="CHEBI:23378"/>
    </ligand>
</feature>
<keyword evidence="4" id="KW-0812">Transmembrane</keyword>
<keyword evidence="2" id="KW-0186">Copper</keyword>
<dbReference type="GO" id="GO:0046872">
    <property type="term" value="F:metal ion binding"/>
    <property type="evidence" value="ECO:0007669"/>
    <property type="project" value="UniProtKB-KW"/>
</dbReference>
<organism evidence="5 6">
    <name type="scientific">Babesia divergens</name>
    <dbReference type="NCBI Taxonomy" id="32595"/>
    <lineage>
        <taxon>Eukaryota</taxon>
        <taxon>Sar</taxon>
        <taxon>Alveolata</taxon>
        <taxon>Apicomplexa</taxon>
        <taxon>Aconoidasida</taxon>
        <taxon>Piroplasmida</taxon>
        <taxon>Babesiidae</taxon>
        <taxon>Babesia</taxon>
    </lineage>
</organism>
<evidence type="ECO:0000256" key="3">
    <source>
        <dbReference type="PIRSR" id="PIRSR603782-2"/>
    </source>
</evidence>
<reference evidence="5" key="2">
    <citation type="submission" date="2021-05" db="EMBL/GenBank/DDBJ databases">
        <authorList>
            <person name="Pain A."/>
        </authorList>
    </citation>
    <scope>NUCLEOTIDE SEQUENCE</scope>
    <source>
        <strain evidence="5">1802A</strain>
    </source>
</reference>
<keyword evidence="3" id="KW-1015">Disulfide bond</keyword>
<dbReference type="SUPFAM" id="SSF52833">
    <property type="entry name" value="Thioredoxin-like"/>
    <property type="match status" value="1"/>
</dbReference>
<evidence type="ECO:0000313" key="6">
    <source>
        <dbReference type="Proteomes" id="UP001195914"/>
    </source>
</evidence>